<reference evidence="17 18" key="1">
    <citation type="submission" date="2024-01" db="EMBL/GenBank/DDBJ databases">
        <authorList>
            <person name="Allen C."/>
            <person name="Tagirdzhanova G."/>
        </authorList>
    </citation>
    <scope>NUCLEOTIDE SEQUENCE [LARGE SCALE GENOMIC DNA]</scope>
    <source>
        <strain evidence="17 18">CBS 119000</strain>
    </source>
</reference>
<keyword evidence="9" id="KW-0547">Nucleotide-binding</keyword>
<dbReference type="InterPro" id="IPR000719">
    <property type="entry name" value="Prot_kinase_dom"/>
</dbReference>
<evidence type="ECO:0000256" key="4">
    <source>
        <dbReference type="ARBA" id="ARBA00012513"/>
    </source>
</evidence>
<evidence type="ECO:0000256" key="2">
    <source>
        <dbReference type="ARBA" id="ARBA00010630"/>
    </source>
</evidence>
<dbReference type="EMBL" id="CAWUON010000069">
    <property type="protein sequence ID" value="CAK7271174.1"/>
    <property type="molecule type" value="Genomic_DNA"/>
</dbReference>
<evidence type="ECO:0000256" key="12">
    <source>
        <dbReference type="ARBA" id="ARBA00030980"/>
    </source>
</evidence>
<evidence type="ECO:0000256" key="10">
    <source>
        <dbReference type="ARBA" id="ARBA00022777"/>
    </source>
</evidence>
<dbReference type="Gene3D" id="1.10.510.10">
    <property type="entry name" value="Transferase(Phosphotransferase) domain 1"/>
    <property type="match status" value="1"/>
</dbReference>
<accession>A0ABP0DSE7</accession>
<evidence type="ECO:0000256" key="11">
    <source>
        <dbReference type="ARBA" id="ARBA00022840"/>
    </source>
</evidence>
<keyword evidence="7 17" id="KW-0808">Transferase</keyword>
<comment type="catalytic activity">
    <reaction evidence="14">
        <text>L-threonyl-[protein] + ATP = O-phospho-L-threonyl-[protein] + ADP + H(+)</text>
        <dbReference type="Rhea" id="RHEA:46608"/>
        <dbReference type="Rhea" id="RHEA-COMP:11060"/>
        <dbReference type="Rhea" id="RHEA-COMP:11605"/>
        <dbReference type="ChEBI" id="CHEBI:15378"/>
        <dbReference type="ChEBI" id="CHEBI:30013"/>
        <dbReference type="ChEBI" id="CHEBI:30616"/>
        <dbReference type="ChEBI" id="CHEBI:61977"/>
        <dbReference type="ChEBI" id="CHEBI:456216"/>
        <dbReference type="EC" id="2.7.11.1"/>
    </reaction>
</comment>
<evidence type="ECO:0000256" key="15">
    <source>
        <dbReference type="ARBA" id="ARBA00048679"/>
    </source>
</evidence>
<dbReference type="PANTHER" id="PTHR12209:SF0">
    <property type="entry name" value="EKC_KEOPS COMPLEX SUBUNIT TP53RK"/>
    <property type="match status" value="1"/>
</dbReference>
<comment type="function">
    <text evidence="1">Component of the EKC/KEOPS complex that is required for the formation of a threonylcarbamoyl group on adenosine at position 37 (t(6)A37) in tRNAs that read codons beginning with adenine. The complex is probably involved in the transfer of the threonylcarbamoyl moiety of threonylcarbamoyl-AMP (TC-AMP) to the N6 group of A37. BUD32 has ATPase activity in the context of the EKC/KEOPS complex and likely plays a supporting role to the catalytic subunit KAE1. The EKC/KEOPS complex also promotes both telomere uncapping and telomere elongation. The complex is required for efficient recruitment of transcriptional coactivators.</text>
</comment>
<dbReference type="GO" id="GO:0004674">
    <property type="term" value="F:protein serine/threonine kinase activity"/>
    <property type="evidence" value="ECO:0007669"/>
    <property type="project" value="UniProtKB-EC"/>
</dbReference>
<comment type="subunit">
    <text evidence="3">Component of the EKC/KEOPS complex composed of at least BUD32, CGI121, GON7, KAE1 and PCC1; the whole complex dimerizes.</text>
</comment>
<dbReference type="SMART" id="SM00220">
    <property type="entry name" value="S_TKc"/>
    <property type="match status" value="1"/>
</dbReference>
<evidence type="ECO:0000313" key="17">
    <source>
        <dbReference type="EMBL" id="CAK7271174.1"/>
    </source>
</evidence>
<evidence type="ECO:0000256" key="8">
    <source>
        <dbReference type="ARBA" id="ARBA00022694"/>
    </source>
</evidence>
<evidence type="ECO:0000256" key="7">
    <source>
        <dbReference type="ARBA" id="ARBA00022679"/>
    </source>
</evidence>
<proteinExistence type="inferred from homology"/>
<evidence type="ECO:0000313" key="18">
    <source>
        <dbReference type="Proteomes" id="UP001642502"/>
    </source>
</evidence>
<keyword evidence="11" id="KW-0067">ATP-binding</keyword>
<keyword evidence="18" id="KW-1185">Reference proteome</keyword>
<gene>
    <name evidence="17" type="primary">BUD32</name>
    <name evidence="17" type="ORF">SEPCBS119000_004466</name>
</gene>
<dbReference type="PROSITE" id="PS00109">
    <property type="entry name" value="PROTEIN_KINASE_TYR"/>
    <property type="match status" value="1"/>
</dbReference>
<dbReference type="Pfam" id="PF06293">
    <property type="entry name" value="Kdo"/>
    <property type="match status" value="1"/>
</dbReference>
<comment type="catalytic activity">
    <reaction evidence="15">
        <text>L-seryl-[protein] + ATP = O-phospho-L-seryl-[protein] + ADP + H(+)</text>
        <dbReference type="Rhea" id="RHEA:17989"/>
        <dbReference type="Rhea" id="RHEA-COMP:9863"/>
        <dbReference type="Rhea" id="RHEA-COMP:11604"/>
        <dbReference type="ChEBI" id="CHEBI:15378"/>
        <dbReference type="ChEBI" id="CHEBI:29999"/>
        <dbReference type="ChEBI" id="CHEBI:30616"/>
        <dbReference type="ChEBI" id="CHEBI:83421"/>
        <dbReference type="ChEBI" id="CHEBI:456216"/>
        <dbReference type="EC" id="2.7.11.1"/>
    </reaction>
</comment>
<dbReference type="InterPro" id="IPR011009">
    <property type="entry name" value="Kinase-like_dom_sf"/>
</dbReference>
<feature type="domain" description="Protein kinase" evidence="16">
    <location>
        <begin position="116"/>
        <end position="373"/>
    </location>
</feature>
<evidence type="ECO:0000256" key="6">
    <source>
        <dbReference type="ARBA" id="ARBA00019973"/>
    </source>
</evidence>
<keyword evidence="8" id="KW-0819">tRNA processing</keyword>
<evidence type="ECO:0000259" key="16">
    <source>
        <dbReference type="PROSITE" id="PS50011"/>
    </source>
</evidence>
<evidence type="ECO:0000256" key="13">
    <source>
        <dbReference type="ARBA" id="ARBA00033194"/>
    </source>
</evidence>
<protein>
    <recommendedName>
        <fullName evidence="6">EKC/KEOPS complex subunit BUD32</fullName>
        <ecNumber evidence="4">2.7.11.1</ecNumber>
    </recommendedName>
    <alternativeName>
        <fullName evidence="12 13">Atypical Serine/threonine protein kinase BUD32</fullName>
    </alternativeName>
    <alternativeName>
        <fullName evidence="5">EKC/KEOPS complex subunit bud32</fullName>
    </alternativeName>
</protein>
<sequence>MHSFYVSSQDDGCCRFAQCSALREDSPSPIFGLCLLHLERENFPAQKVPALLTKQRIASAMVETASHRRSQFSKLSVFAADCLNMTAEQLPAPAPSPFALPRILAFQPSAPVSSTANPPALIAQGAEARVYRTTYLSSDRPCALKYRPPKPYRHPVLDARLTRQRILAEARILHKCRREGVPVPALYAVDVEEDSVLPSGAVKTNGGSLLTEWIAGGPVRARLNAWLATVPAAVEGKDDLEQLRAQADLKALLQRIGSAVGRLHRAGIVHGDLTTSNLMLRGADASTAMKQEANLDGEIVIIDFGLASQSSSDEDRAVDLYVLERAFGSTHPRAEALFEEVIKEYGRTFKQSAPVLRKLEDVRMRGRKRSMLG</sequence>
<comment type="caution">
    <text evidence="17">The sequence shown here is derived from an EMBL/GenBank/DDBJ whole genome shotgun (WGS) entry which is preliminary data.</text>
</comment>
<dbReference type="PROSITE" id="PS50011">
    <property type="entry name" value="PROTEIN_KINASE_DOM"/>
    <property type="match status" value="1"/>
</dbReference>
<dbReference type="EC" id="2.7.11.1" evidence="4"/>
<dbReference type="Gene3D" id="3.30.200.20">
    <property type="entry name" value="Phosphorylase Kinase, domain 1"/>
    <property type="match status" value="1"/>
</dbReference>
<name>A0ABP0DSE7_9PEZI</name>
<dbReference type="InterPro" id="IPR008266">
    <property type="entry name" value="Tyr_kinase_AS"/>
</dbReference>
<keyword evidence="10 17" id="KW-0418">Kinase</keyword>
<evidence type="ECO:0000256" key="3">
    <source>
        <dbReference type="ARBA" id="ARBA00011534"/>
    </source>
</evidence>
<comment type="similarity">
    <text evidence="2">Belongs to the protein kinase superfamily. BUD32 family.</text>
</comment>
<organism evidence="17 18">
    <name type="scientific">Sporothrix epigloea</name>
    <dbReference type="NCBI Taxonomy" id="1892477"/>
    <lineage>
        <taxon>Eukaryota</taxon>
        <taxon>Fungi</taxon>
        <taxon>Dikarya</taxon>
        <taxon>Ascomycota</taxon>
        <taxon>Pezizomycotina</taxon>
        <taxon>Sordariomycetes</taxon>
        <taxon>Sordariomycetidae</taxon>
        <taxon>Ophiostomatales</taxon>
        <taxon>Ophiostomataceae</taxon>
        <taxon>Sporothrix</taxon>
    </lineage>
</organism>
<evidence type="ECO:0000256" key="9">
    <source>
        <dbReference type="ARBA" id="ARBA00022741"/>
    </source>
</evidence>
<evidence type="ECO:0000256" key="14">
    <source>
        <dbReference type="ARBA" id="ARBA00047899"/>
    </source>
</evidence>
<evidence type="ECO:0000256" key="5">
    <source>
        <dbReference type="ARBA" id="ARBA00013948"/>
    </source>
</evidence>
<dbReference type="SUPFAM" id="SSF56112">
    <property type="entry name" value="Protein kinase-like (PK-like)"/>
    <property type="match status" value="1"/>
</dbReference>
<dbReference type="Proteomes" id="UP001642502">
    <property type="component" value="Unassembled WGS sequence"/>
</dbReference>
<dbReference type="PANTHER" id="PTHR12209">
    <property type="entry name" value="NON-SPECIFIC SERINE/THREONINE PROTEIN KINASE"/>
    <property type="match status" value="1"/>
</dbReference>
<evidence type="ECO:0000256" key="1">
    <source>
        <dbReference type="ARBA" id="ARBA00003747"/>
    </source>
</evidence>